<evidence type="ECO:0000256" key="1">
    <source>
        <dbReference type="ARBA" id="ARBA00004606"/>
    </source>
</evidence>
<dbReference type="GO" id="GO:0016020">
    <property type="term" value="C:membrane"/>
    <property type="evidence" value="ECO:0007669"/>
    <property type="project" value="UniProtKB-SubCell"/>
</dbReference>
<comment type="subcellular location">
    <subcellularLocation>
        <location evidence="9">Endomembrane system</location>
        <topology evidence="9">Single-pass membrane protein</topology>
    </subcellularLocation>
    <subcellularLocation>
        <location evidence="1">Membrane</location>
        <topology evidence="1">Single-pass type II membrane protein</topology>
    </subcellularLocation>
</comment>
<keyword evidence="8" id="KW-0472">Membrane</keyword>
<dbReference type="GO" id="GO:0012505">
    <property type="term" value="C:endomembrane system"/>
    <property type="evidence" value="ECO:0007669"/>
    <property type="project" value="UniProtKB-SubCell"/>
</dbReference>
<evidence type="ECO:0000313" key="12">
    <source>
        <dbReference type="Proteomes" id="UP000031036"/>
    </source>
</evidence>
<keyword evidence="7" id="KW-1133">Transmembrane helix</keyword>
<dbReference type="OMA" id="HTRWACH"/>
<dbReference type="Proteomes" id="UP000031036">
    <property type="component" value="Unassembled WGS sequence"/>
</dbReference>
<dbReference type="Pfam" id="PF02434">
    <property type="entry name" value="Fringe"/>
    <property type="match status" value="1"/>
</dbReference>
<evidence type="ECO:0000313" key="11">
    <source>
        <dbReference type="EMBL" id="KHN70966.1"/>
    </source>
</evidence>
<dbReference type="EMBL" id="JPKZ01022846">
    <property type="protein sequence ID" value="KHN70966.1"/>
    <property type="molecule type" value="Genomic_DNA"/>
</dbReference>
<dbReference type="STRING" id="6265.A0A0B2UIR0"/>
<keyword evidence="12" id="KW-1185">Reference proteome</keyword>
<dbReference type="AlphaFoldDB" id="A0A0B2UIR0"/>
<proteinExistence type="inferred from homology"/>
<keyword evidence="3" id="KW-0328">Glycosyltransferase</keyword>
<evidence type="ECO:0000256" key="7">
    <source>
        <dbReference type="ARBA" id="ARBA00022989"/>
    </source>
</evidence>
<evidence type="ECO:0000256" key="4">
    <source>
        <dbReference type="ARBA" id="ARBA00022679"/>
    </source>
</evidence>
<dbReference type="Gene3D" id="3.90.550.50">
    <property type="match status" value="1"/>
</dbReference>
<evidence type="ECO:0000256" key="9">
    <source>
        <dbReference type="ARBA" id="ARBA00037847"/>
    </source>
</evidence>
<dbReference type="PANTHER" id="PTHR10811">
    <property type="entry name" value="FRINGE-RELATED"/>
    <property type="match status" value="1"/>
</dbReference>
<organism evidence="11 12">
    <name type="scientific">Toxocara canis</name>
    <name type="common">Canine roundworm</name>
    <dbReference type="NCBI Taxonomy" id="6265"/>
    <lineage>
        <taxon>Eukaryota</taxon>
        <taxon>Metazoa</taxon>
        <taxon>Ecdysozoa</taxon>
        <taxon>Nematoda</taxon>
        <taxon>Chromadorea</taxon>
        <taxon>Rhabditida</taxon>
        <taxon>Spirurina</taxon>
        <taxon>Ascaridomorpha</taxon>
        <taxon>Ascaridoidea</taxon>
        <taxon>Toxocaridae</taxon>
        <taxon>Toxocara</taxon>
    </lineage>
</organism>
<evidence type="ECO:0000256" key="2">
    <source>
        <dbReference type="ARBA" id="ARBA00008661"/>
    </source>
</evidence>
<sequence length="231" mass="26512">MRRRDTLLLLLIAMLLALLLLSFKANLSGQIASSQQLRQLIDLDDVIIAIKTTEKYHESRTNDIIETWFQLAPHNIYFVTDAEDKNLNESTGYHAVVSYCNQQHTRWGCHFDDDNYVNMVELARLLKHFNANQDWYLGKPSTTGPVNVDAAHDKVQFWFATGGAGFCLSRSLLTKMSSYVRNGGFELLGDYLKLPDDVTLGYLIGNFFHHCSLLLHLVGHIYLVFRLFRRL</sequence>
<evidence type="ECO:0000256" key="6">
    <source>
        <dbReference type="ARBA" id="ARBA00022968"/>
    </source>
</evidence>
<gene>
    <name evidence="11" type="primary">fng</name>
    <name evidence="11" type="ORF">Tcan_17660</name>
</gene>
<keyword evidence="6" id="KW-0735">Signal-anchor</keyword>
<reference evidence="11 12" key="1">
    <citation type="submission" date="2014-11" db="EMBL/GenBank/DDBJ databases">
        <title>Genetic blueprint of the zoonotic pathogen Toxocara canis.</title>
        <authorList>
            <person name="Zhu X.-Q."/>
            <person name="Korhonen P.K."/>
            <person name="Cai H."/>
            <person name="Young N.D."/>
            <person name="Nejsum P."/>
            <person name="von Samson-Himmelstjerna G."/>
            <person name="Boag P.R."/>
            <person name="Tan P."/>
            <person name="Li Q."/>
            <person name="Min J."/>
            <person name="Yang Y."/>
            <person name="Wang X."/>
            <person name="Fang X."/>
            <person name="Hall R.S."/>
            <person name="Hofmann A."/>
            <person name="Sternberg P.W."/>
            <person name="Jex A.R."/>
            <person name="Gasser R.B."/>
        </authorList>
    </citation>
    <scope>NUCLEOTIDE SEQUENCE [LARGE SCALE GENOMIC DNA]</scope>
    <source>
        <strain evidence="11">PN_DK_2014</strain>
    </source>
</reference>
<name>A0A0B2UIR0_TOXCA</name>
<comment type="similarity">
    <text evidence="2">Belongs to the glycosyltransferase 31 family.</text>
</comment>
<comment type="caution">
    <text evidence="11">The sequence shown here is derived from an EMBL/GenBank/DDBJ whole genome shotgun (WGS) entry which is preliminary data.</text>
</comment>
<accession>A0A0B2UIR0</accession>
<keyword evidence="4 11" id="KW-0808">Transferase</keyword>
<dbReference type="OrthoDB" id="8959630at2759"/>
<evidence type="ECO:0000256" key="8">
    <source>
        <dbReference type="ARBA" id="ARBA00023136"/>
    </source>
</evidence>
<evidence type="ECO:0000259" key="10">
    <source>
        <dbReference type="Pfam" id="PF02434"/>
    </source>
</evidence>
<evidence type="ECO:0000256" key="5">
    <source>
        <dbReference type="ARBA" id="ARBA00022692"/>
    </source>
</evidence>
<feature type="domain" description="Fringe-like glycosyltransferase" evidence="10">
    <location>
        <begin position="103"/>
        <end position="207"/>
    </location>
</feature>
<dbReference type="GO" id="GO:0016757">
    <property type="term" value="F:glycosyltransferase activity"/>
    <property type="evidence" value="ECO:0007669"/>
    <property type="project" value="UniProtKB-KW"/>
</dbReference>
<protein>
    <submittedName>
        <fullName evidence="11">Fringe glycosyltransferase</fullName>
    </submittedName>
</protein>
<dbReference type="InterPro" id="IPR003378">
    <property type="entry name" value="Fringe-like_glycosylTrfase"/>
</dbReference>
<keyword evidence="5" id="KW-0812">Transmembrane</keyword>
<evidence type="ECO:0000256" key="3">
    <source>
        <dbReference type="ARBA" id="ARBA00022676"/>
    </source>
</evidence>